<keyword evidence="2 5" id="KW-0547">Nucleotide-binding</keyword>
<protein>
    <submittedName>
        <fullName evidence="9">DNA translocase</fullName>
    </submittedName>
</protein>
<dbReference type="InterPro" id="IPR002543">
    <property type="entry name" value="FtsK_dom"/>
</dbReference>
<evidence type="ECO:0000256" key="4">
    <source>
        <dbReference type="ARBA" id="ARBA00023125"/>
    </source>
</evidence>
<dbReference type="SMART" id="SM00382">
    <property type="entry name" value="AAA"/>
    <property type="match status" value="1"/>
</dbReference>
<feature type="coiled-coil region" evidence="6">
    <location>
        <begin position="398"/>
        <end position="428"/>
    </location>
</feature>
<accession>A0A2S5RHI0</accession>
<proteinExistence type="inferred from homology"/>
<dbReference type="Gene3D" id="1.10.10.10">
    <property type="entry name" value="Winged helix-like DNA-binding domain superfamily/Winged helix DNA-binding domain"/>
    <property type="match status" value="1"/>
</dbReference>
<keyword evidence="6" id="KW-0175">Coiled coil</keyword>
<dbReference type="RefSeq" id="WP_104207772.1">
    <property type="nucleotide sequence ID" value="NZ_PHNF01000001.1"/>
</dbReference>
<keyword evidence="7" id="KW-1133">Transmembrane helix</keyword>
<keyword evidence="7" id="KW-0812">Transmembrane</keyword>
<dbReference type="PANTHER" id="PTHR22683:SF41">
    <property type="entry name" value="DNA TRANSLOCASE FTSK"/>
    <property type="match status" value="1"/>
</dbReference>
<dbReference type="InterPro" id="IPR036388">
    <property type="entry name" value="WH-like_DNA-bd_sf"/>
</dbReference>
<feature type="transmembrane region" description="Helical" evidence="7">
    <location>
        <begin position="66"/>
        <end position="90"/>
    </location>
</feature>
<dbReference type="GO" id="GO:0005524">
    <property type="term" value="F:ATP binding"/>
    <property type="evidence" value="ECO:0007669"/>
    <property type="project" value="UniProtKB-UniRule"/>
</dbReference>
<evidence type="ECO:0000256" key="7">
    <source>
        <dbReference type="SAM" id="Phobius"/>
    </source>
</evidence>
<dbReference type="Gene3D" id="3.40.50.300">
    <property type="entry name" value="P-loop containing nucleotide triphosphate hydrolases"/>
    <property type="match status" value="1"/>
</dbReference>
<name>A0A2S5RHI0_9MOLU</name>
<sequence>MPKTLKEEEILANHNWNEDRTSAFITTKTKRRNDSISWVVTGFTVLFFSVISFTRLTVIGQFFDDIIFNFLFGWFKYFVYLLLFFVDICIFTGIRFKFKKRFIFMLFLSFVILCWLITLILYSFQLSQNQDFSGLWQKDIFSLMFINYSEKWFINSIFYPGNFHNALHLLFKPEIRGYFNFESGGGIIGAFLTGVTAYTSIVGAFSLWFFVSYIHACWVLTGDPFYLFKAKNKRKGRSLRILSLNAKRNPNLKQRLKEAKKLEASKVQNELTKEAGIQPLKSISKWESINVFGQNIDLEEDIKTSDLTIQMPSYFKNEDKKLEDLEEINEIEDSSVDLETEEISQLIQPQYKFVSRRQRTEQELARKTALQKPSDFAINEPTANLTTSNVDEFKTITIESALEEKESLQKIKEDVKEQNSIKEHLVNNDEGDETFLNSIYEEKSLVAQDITIDFFKDDIDEINNKLIFNEVEPQIITQEENVSNPTIEENLVILETQTAKETTLLPPIIEEMKIETKKNYKLPPIDVLVQIEKDYDKDRANKEDAALKALAIDETFIQFNVNAKVVNTIIGPSVMKFEIQTKPGTKVNSVTSLENDLKLALATHNMRLEAPIPGKTLIGIEIANSFSEMVSMREIIESIPESNKDDKLLFVLGKNVLGQPLTAQLNKMPHLLVAGSTGSGKSVMINTLICSILLRAKPNEVKFIMIDPKKVELSIYSRIPHMLSPVISDMKQAANALKMVVLEMERRYESFMSLGVRNIDGYNKKVSISKKMPYHVVIIDELADLMMTGDRKAVEESIMRITQMARAAGIHLIVATQRPSVDVITGTIKTNIPTRIAFAVTTGTDSRTILDAIGAENLLGRGDMLFMPPGGGDLMRAQGAFMSDEEIEEIVDFTIAQQQAEYDDKFDGENLSNMSTKDELFGLAKEFALNKETLTTSELKGRFGIGDARAVNIMSQLEESGIIGPKNGAKPREVFRK</sequence>
<dbReference type="Pfam" id="PF01580">
    <property type="entry name" value="FtsK_SpoIIIE"/>
    <property type="match status" value="1"/>
</dbReference>
<evidence type="ECO:0000313" key="10">
    <source>
        <dbReference type="Proteomes" id="UP000239785"/>
    </source>
</evidence>
<evidence type="ECO:0000256" key="1">
    <source>
        <dbReference type="ARBA" id="ARBA00006474"/>
    </source>
</evidence>
<feature type="transmembrane region" description="Helical" evidence="7">
    <location>
        <begin position="152"/>
        <end position="171"/>
    </location>
</feature>
<evidence type="ECO:0000313" key="9">
    <source>
        <dbReference type="EMBL" id="PPE06585.1"/>
    </source>
</evidence>
<feature type="domain" description="FtsK" evidence="8">
    <location>
        <begin position="658"/>
        <end position="847"/>
    </location>
</feature>
<dbReference type="PANTHER" id="PTHR22683">
    <property type="entry name" value="SPORULATION PROTEIN RELATED"/>
    <property type="match status" value="1"/>
</dbReference>
<dbReference type="InterPro" id="IPR050206">
    <property type="entry name" value="FtsK/SpoIIIE/SftA"/>
</dbReference>
<dbReference type="CDD" id="cd01127">
    <property type="entry name" value="TrwB_TraG_TraD_VirD4"/>
    <property type="match status" value="1"/>
</dbReference>
<evidence type="ECO:0000256" key="5">
    <source>
        <dbReference type="PROSITE-ProRule" id="PRU00289"/>
    </source>
</evidence>
<dbReference type="InterPro" id="IPR036390">
    <property type="entry name" value="WH_DNA-bd_sf"/>
</dbReference>
<keyword evidence="3 5" id="KW-0067">ATP-binding</keyword>
<dbReference type="Pfam" id="PF09397">
    <property type="entry name" value="FtsK_gamma"/>
    <property type="match status" value="1"/>
</dbReference>
<dbReference type="InterPro" id="IPR018541">
    <property type="entry name" value="Ftsk_gamma"/>
</dbReference>
<comment type="caution">
    <text evidence="9">The sequence shown here is derived from an EMBL/GenBank/DDBJ whole genome shotgun (WGS) entry which is preliminary data.</text>
</comment>
<feature type="binding site" evidence="5">
    <location>
        <begin position="675"/>
        <end position="682"/>
    </location>
    <ligand>
        <name>ATP</name>
        <dbReference type="ChEBI" id="CHEBI:30616"/>
    </ligand>
</feature>
<keyword evidence="7" id="KW-0472">Membrane</keyword>
<dbReference type="SUPFAM" id="SSF46785">
    <property type="entry name" value="Winged helix' DNA-binding domain"/>
    <property type="match status" value="1"/>
</dbReference>
<dbReference type="SMART" id="SM00843">
    <property type="entry name" value="Ftsk_gamma"/>
    <property type="match status" value="1"/>
</dbReference>
<keyword evidence="10" id="KW-1185">Reference proteome</keyword>
<dbReference type="Proteomes" id="UP000239785">
    <property type="component" value="Unassembled WGS sequence"/>
</dbReference>
<dbReference type="InterPro" id="IPR027417">
    <property type="entry name" value="P-loop_NTPase"/>
</dbReference>
<comment type="similarity">
    <text evidence="1">Belongs to the FtsK/SpoIIIE/SftA family.</text>
</comment>
<keyword evidence="4" id="KW-0238">DNA-binding</keyword>
<dbReference type="InterPro" id="IPR003593">
    <property type="entry name" value="AAA+_ATPase"/>
</dbReference>
<dbReference type="Gene3D" id="3.30.980.40">
    <property type="match status" value="1"/>
</dbReference>
<dbReference type="Pfam" id="PF17854">
    <property type="entry name" value="FtsK_alpha"/>
    <property type="match status" value="1"/>
</dbReference>
<organism evidence="9 10">
    <name type="scientific">Mesoplasma corruscae</name>
    <dbReference type="NCBI Taxonomy" id="216874"/>
    <lineage>
        <taxon>Bacteria</taxon>
        <taxon>Bacillati</taxon>
        <taxon>Mycoplasmatota</taxon>
        <taxon>Mollicutes</taxon>
        <taxon>Entomoplasmatales</taxon>
        <taxon>Entomoplasmataceae</taxon>
        <taxon>Mesoplasma</taxon>
    </lineage>
</organism>
<feature type="transmembrane region" description="Helical" evidence="7">
    <location>
        <begin position="36"/>
        <end position="54"/>
    </location>
</feature>
<evidence type="ECO:0000256" key="2">
    <source>
        <dbReference type="ARBA" id="ARBA00022741"/>
    </source>
</evidence>
<feature type="transmembrane region" description="Helical" evidence="7">
    <location>
        <begin position="183"/>
        <end position="201"/>
    </location>
</feature>
<dbReference type="PROSITE" id="PS50901">
    <property type="entry name" value="FTSK"/>
    <property type="match status" value="1"/>
</dbReference>
<dbReference type="AlphaFoldDB" id="A0A2S5RHI0"/>
<gene>
    <name evidence="9" type="primary">ftsK</name>
    <name evidence="9" type="ORF">MCORR_v1c02160</name>
</gene>
<dbReference type="GO" id="GO:0003677">
    <property type="term" value="F:DNA binding"/>
    <property type="evidence" value="ECO:0007669"/>
    <property type="project" value="UniProtKB-KW"/>
</dbReference>
<dbReference type="OrthoDB" id="9807790at2"/>
<feature type="transmembrane region" description="Helical" evidence="7">
    <location>
        <begin position="102"/>
        <end position="124"/>
    </location>
</feature>
<evidence type="ECO:0000256" key="6">
    <source>
        <dbReference type="SAM" id="Coils"/>
    </source>
</evidence>
<evidence type="ECO:0000256" key="3">
    <source>
        <dbReference type="ARBA" id="ARBA00022840"/>
    </source>
</evidence>
<dbReference type="SUPFAM" id="SSF52540">
    <property type="entry name" value="P-loop containing nucleoside triphosphate hydrolases"/>
    <property type="match status" value="1"/>
</dbReference>
<evidence type="ECO:0000259" key="8">
    <source>
        <dbReference type="PROSITE" id="PS50901"/>
    </source>
</evidence>
<dbReference type="EMBL" id="PHNF01000001">
    <property type="protein sequence ID" value="PPE06585.1"/>
    <property type="molecule type" value="Genomic_DNA"/>
</dbReference>
<reference evidence="9 10" key="1">
    <citation type="submission" date="2017-11" db="EMBL/GenBank/DDBJ databases">
        <title>Genome sequence of Mesoplasma corruscae ELCA-2 (ATCC 49579).</title>
        <authorList>
            <person name="Lo W.-S."/>
            <person name="Kuo C.-H."/>
        </authorList>
    </citation>
    <scope>NUCLEOTIDE SEQUENCE [LARGE SCALE GENOMIC DNA]</scope>
    <source>
        <strain evidence="9 10">ELCA-2</strain>
    </source>
</reference>
<dbReference type="InterPro" id="IPR041027">
    <property type="entry name" value="FtsK_alpha"/>
</dbReference>